<dbReference type="Proteomes" id="UP001145114">
    <property type="component" value="Unassembled WGS sequence"/>
</dbReference>
<feature type="non-terminal residue" evidence="1">
    <location>
        <position position="88"/>
    </location>
</feature>
<evidence type="ECO:0000313" key="2">
    <source>
        <dbReference type="Proteomes" id="UP001145114"/>
    </source>
</evidence>
<comment type="caution">
    <text evidence="1">The sequence shown here is derived from an EMBL/GenBank/DDBJ whole genome shotgun (WGS) entry which is preliminary data.</text>
</comment>
<keyword evidence="2" id="KW-1185">Reference proteome</keyword>
<organism evidence="1 2">
    <name type="scientific">Spiromyces aspiralis</name>
    <dbReference type="NCBI Taxonomy" id="68401"/>
    <lineage>
        <taxon>Eukaryota</taxon>
        <taxon>Fungi</taxon>
        <taxon>Fungi incertae sedis</taxon>
        <taxon>Zoopagomycota</taxon>
        <taxon>Kickxellomycotina</taxon>
        <taxon>Kickxellomycetes</taxon>
        <taxon>Kickxellales</taxon>
        <taxon>Kickxellaceae</taxon>
        <taxon>Spiromyces</taxon>
    </lineage>
</organism>
<sequence>MSASSPSSVSLDSGLQSPAAFDDSAYTHDIESSFCRDFTCCGLLLNDLHDLLQHYEECHVRFEDDDHQPEVTDDLLFDNEWSSLNSSD</sequence>
<reference evidence="1" key="1">
    <citation type="submission" date="2022-06" db="EMBL/GenBank/DDBJ databases">
        <title>Phylogenomic reconstructions and comparative analyses of Kickxellomycotina fungi.</title>
        <authorList>
            <person name="Reynolds N.K."/>
            <person name="Stajich J.E."/>
            <person name="Barry K."/>
            <person name="Grigoriev I.V."/>
            <person name="Crous P."/>
            <person name="Smith M.E."/>
        </authorList>
    </citation>
    <scope>NUCLEOTIDE SEQUENCE</scope>
    <source>
        <strain evidence="1">RSA 2271</strain>
    </source>
</reference>
<accession>A0ACC1HBP0</accession>
<dbReference type="EMBL" id="JAMZIH010006370">
    <property type="protein sequence ID" value="KAJ1673994.1"/>
    <property type="molecule type" value="Genomic_DNA"/>
</dbReference>
<gene>
    <name evidence="1" type="primary">SFP1_1</name>
    <name evidence="1" type="ORF">EV182_004177</name>
</gene>
<name>A0ACC1HBP0_9FUNG</name>
<evidence type="ECO:0000313" key="1">
    <source>
        <dbReference type="EMBL" id="KAJ1673994.1"/>
    </source>
</evidence>
<protein>
    <submittedName>
        <fullName evidence="1">Transcriptional regulator of ribosomal biogenesis proteins</fullName>
    </submittedName>
</protein>
<proteinExistence type="predicted"/>